<proteinExistence type="predicted"/>
<evidence type="ECO:0000313" key="2">
    <source>
        <dbReference type="EMBL" id="KAG6578576.1"/>
    </source>
</evidence>
<gene>
    <name evidence="2" type="ORF">SDJN03_23024</name>
</gene>
<name>A0AAV6MC98_9ROSI</name>
<evidence type="ECO:0000256" key="1">
    <source>
        <dbReference type="SAM" id="SignalP"/>
    </source>
</evidence>
<dbReference type="Proteomes" id="UP000685013">
    <property type="component" value="Chromosome 15"/>
</dbReference>
<keyword evidence="3" id="KW-1185">Reference proteome</keyword>
<dbReference type="EMBL" id="JAGKQH010000015">
    <property type="protein sequence ID" value="KAG6578576.1"/>
    <property type="molecule type" value="Genomic_DNA"/>
</dbReference>
<protein>
    <submittedName>
        <fullName evidence="2">Uncharacterized protein</fullName>
    </submittedName>
</protein>
<feature type="signal peptide" evidence="1">
    <location>
        <begin position="1"/>
        <end position="17"/>
    </location>
</feature>
<feature type="chain" id="PRO_5043450923" evidence="1">
    <location>
        <begin position="18"/>
        <end position="67"/>
    </location>
</feature>
<evidence type="ECO:0000313" key="3">
    <source>
        <dbReference type="Proteomes" id="UP000685013"/>
    </source>
</evidence>
<keyword evidence="1" id="KW-0732">Signal</keyword>
<organism evidence="2 3">
    <name type="scientific">Cucurbita argyrosperma subsp. sororia</name>
    <dbReference type="NCBI Taxonomy" id="37648"/>
    <lineage>
        <taxon>Eukaryota</taxon>
        <taxon>Viridiplantae</taxon>
        <taxon>Streptophyta</taxon>
        <taxon>Embryophyta</taxon>
        <taxon>Tracheophyta</taxon>
        <taxon>Spermatophyta</taxon>
        <taxon>Magnoliopsida</taxon>
        <taxon>eudicotyledons</taxon>
        <taxon>Gunneridae</taxon>
        <taxon>Pentapetalae</taxon>
        <taxon>rosids</taxon>
        <taxon>fabids</taxon>
        <taxon>Cucurbitales</taxon>
        <taxon>Cucurbitaceae</taxon>
        <taxon>Cucurbiteae</taxon>
        <taxon>Cucurbita</taxon>
    </lineage>
</organism>
<reference evidence="2 3" key="1">
    <citation type="journal article" date="2021" name="Hortic Res">
        <title>The domestication of Cucurbita argyrosperma as revealed by the genome of its wild relative.</title>
        <authorList>
            <person name="Barrera-Redondo J."/>
            <person name="Sanchez-de la Vega G."/>
            <person name="Aguirre-Liguori J.A."/>
            <person name="Castellanos-Morales G."/>
            <person name="Gutierrez-Guerrero Y.T."/>
            <person name="Aguirre-Dugua X."/>
            <person name="Aguirre-Planter E."/>
            <person name="Tenaillon M.I."/>
            <person name="Lira-Saade R."/>
            <person name="Eguiarte L.E."/>
        </authorList>
    </citation>
    <scope>NUCLEOTIDE SEQUENCE [LARGE SCALE GENOMIC DNA]</scope>
    <source>
        <strain evidence="2">JBR-2021</strain>
    </source>
</reference>
<comment type="caution">
    <text evidence="2">The sequence shown here is derived from an EMBL/GenBank/DDBJ whole genome shotgun (WGS) entry which is preliminary data.</text>
</comment>
<sequence length="67" mass="6974">MLLLSCFLVLLLTSAKGEEVMGLGVKDAGSFGPIKVGKSRKLVVDVNDYRSTGANIPGGPLFHATSP</sequence>
<dbReference type="AlphaFoldDB" id="A0AAV6MC98"/>
<accession>A0AAV6MC98</accession>
<feature type="non-terminal residue" evidence="2">
    <location>
        <position position="1"/>
    </location>
</feature>